<dbReference type="InterPro" id="IPR018060">
    <property type="entry name" value="HTH_AraC"/>
</dbReference>
<accession>A0A1I1I8S1</accession>
<dbReference type="SMART" id="SM00342">
    <property type="entry name" value="HTH_ARAC"/>
    <property type="match status" value="1"/>
</dbReference>
<keyword evidence="2" id="KW-0238">DNA-binding</keyword>
<sequence length="289" mass="33653">MTHIQNKFTDVLNYIDLHLDDELSIEQLSEIAHLSKYHFHRQFSSYYGISLSAYIKLIRLKRASYQLAFRKSLKVIDIALSSGYESPEAFSKAFSQAIGQSPSKFRQSPDWNCWHNKYESLTSMRVKIRDDKVNDFKVEIVNFLDINLAVLEHKGAPQMLPNTINNFIRWRKENKLPPSKNRTFNLVYDDPALVSPENYKFDICTSIKGSVKENNYGVINKNIPSGPCAVIRHIGSDDTLKNAVNYLYDVWLSSQKRELRNFPLFFERIHFFPEVAENEMVTDIYLPLK</sequence>
<reference evidence="5 6" key="1">
    <citation type="submission" date="2016-10" db="EMBL/GenBank/DDBJ databases">
        <authorList>
            <person name="de Groot N.N."/>
        </authorList>
    </citation>
    <scope>NUCLEOTIDE SEQUENCE [LARGE SCALE GENOMIC DNA]</scope>
    <source>
        <strain evidence="5 6">DSM 6059</strain>
    </source>
</reference>
<dbReference type="InterPro" id="IPR010499">
    <property type="entry name" value="AraC_E-bd"/>
</dbReference>
<protein>
    <submittedName>
        <fullName evidence="5">AraC family transcriptional regulator</fullName>
    </submittedName>
</protein>
<dbReference type="PROSITE" id="PS00041">
    <property type="entry name" value="HTH_ARAC_FAMILY_1"/>
    <property type="match status" value="1"/>
</dbReference>
<dbReference type="Pfam" id="PF06445">
    <property type="entry name" value="GyrI-like"/>
    <property type="match status" value="1"/>
</dbReference>
<name>A0A1I1I8S1_9GAMM</name>
<dbReference type="InterPro" id="IPR050908">
    <property type="entry name" value="SmbC-like"/>
</dbReference>
<feature type="domain" description="HTH araC/xylS-type" evidence="4">
    <location>
        <begin position="9"/>
        <end position="108"/>
    </location>
</feature>
<evidence type="ECO:0000256" key="3">
    <source>
        <dbReference type="ARBA" id="ARBA00023163"/>
    </source>
</evidence>
<proteinExistence type="predicted"/>
<dbReference type="InterPro" id="IPR018062">
    <property type="entry name" value="HTH_AraC-typ_CS"/>
</dbReference>
<dbReference type="Gene3D" id="1.10.10.60">
    <property type="entry name" value="Homeodomain-like"/>
    <property type="match status" value="2"/>
</dbReference>
<dbReference type="OrthoDB" id="282744at2"/>
<dbReference type="STRING" id="1123010.SAMN02745724_01432"/>
<evidence type="ECO:0000313" key="5">
    <source>
        <dbReference type="EMBL" id="SFC32586.1"/>
    </source>
</evidence>
<evidence type="ECO:0000259" key="4">
    <source>
        <dbReference type="PROSITE" id="PS01124"/>
    </source>
</evidence>
<dbReference type="InterPro" id="IPR011256">
    <property type="entry name" value="Reg_factor_effector_dom_sf"/>
</dbReference>
<dbReference type="Gene3D" id="3.20.80.10">
    <property type="entry name" value="Regulatory factor, effector binding domain"/>
    <property type="match status" value="1"/>
</dbReference>
<evidence type="ECO:0000256" key="1">
    <source>
        <dbReference type="ARBA" id="ARBA00023015"/>
    </source>
</evidence>
<dbReference type="SMART" id="SM00871">
    <property type="entry name" value="AraC_E_bind"/>
    <property type="match status" value="1"/>
</dbReference>
<evidence type="ECO:0000313" key="6">
    <source>
        <dbReference type="Proteomes" id="UP000198862"/>
    </source>
</evidence>
<dbReference type="InterPro" id="IPR029442">
    <property type="entry name" value="GyrI-like"/>
</dbReference>
<keyword evidence="3" id="KW-0804">Transcription</keyword>
<dbReference type="PROSITE" id="PS01124">
    <property type="entry name" value="HTH_ARAC_FAMILY_2"/>
    <property type="match status" value="1"/>
</dbReference>
<dbReference type="EMBL" id="FOLO01000007">
    <property type="protein sequence ID" value="SFC32586.1"/>
    <property type="molecule type" value="Genomic_DNA"/>
</dbReference>
<dbReference type="SUPFAM" id="SSF55136">
    <property type="entry name" value="Probable bacterial effector-binding domain"/>
    <property type="match status" value="1"/>
</dbReference>
<dbReference type="AlphaFoldDB" id="A0A1I1I8S1"/>
<dbReference type="Proteomes" id="UP000198862">
    <property type="component" value="Unassembled WGS sequence"/>
</dbReference>
<dbReference type="PANTHER" id="PTHR40055:SF1">
    <property type="entry name" value="TRANSCRIPTIONAL REGULATOR YGIV-RELATED"/>
    <property type="match status" value="1"/>
</dbReference>
<dbReference type="InterPro" id="IPR009057">
    <property type="entry name" value="Homeodomain-like_sf"/>
</dbReference>
<keyword evidence="1" id="KW-0805">Transcription regulation</keyword>
<dbReference type="PANTHER" id="PTHR40055">
    <property type="entry name" value="TRANSCRIPTIONAL REGULATOR YGIV-RELATED"/>
    <property type="match status" value="1"/>
</dbReference>
<keyword evidence="6" id="KW-1185">Reference proteome</keyword>
<dbReference type="GO" id="GO:0003700">
    <property type="term" value="F:DNA-binding transcription factor activity"/>
    <property type="evidence" value="ECO:0007669"/>
    <property type="project" value="InterPro"/>
</dbReference>
<evidence type="ECO:0000256" key="2">
    <source>
        <dbReference type="ARBA" id="ARBA00023125"/>
    </source>
</evidence>
<dbReference type="Pfam" id="PF12833">
    <property type="entry name" value="HTH_18"/>
    <property type="match status" value="1"/>
</dbReference>
<dbReference type="RefSeq" id="WP_091982270.1">
    <property type="nucleotide sequence ID" value="NZ_FOLO01000007.1"/>
</dbReference>
<dbReference type="InterPro" id="IPR020449">
    <property type="entry name" value="Tscrpt_reg_AraC-type_HTH"/>
</dbReference>
<dbReference type="PRINTS" id="PR00032">
    <property type="entry name" value="HTHARAC"/>
</dbReference>
<organism evidence="5 6">
    <name type="scientific">Pseudoalteromonas denitrificans DSM 6059</name>
    <dbReference type="NCBI Taxonomy" id="1123010"/>
    <lineage>
        <taxon>Bacteria</taxon>
        <taxon>Pseudomonadati</taxon>
        <taxon>Pseudomonadota</taxon>
        <taxon>Gammaproteobacteria</taxon>
        <taxon>Alteromonadales</taxon>
        <taxon>Pseudoalteromonadaceae</taxon>
        <taxon>Pseudoalteromonas</taxon>
    </lineage>
</organism>
<dbReference type="GO" id="GO:0043565">
    <property type="term" value="F:sequence-specific DNA binding"/>
    <property type="evidence" value="ECO:0007669"/>
    <property type="project" value="InterPro"/>
</dbReference>
<dbReference type="SUPFAM" id="SSF46689">
    <property type="entry name" value="Homeodomain-like"/>
    <property type="match status" value="2"/>
</dbReference>
<gene>
    <name evidence="5" type="ORF">SAMN02745724_01432</name>
</gene>